<dbReference type="GO" id="GO:0005737">
    <property type="term" value="C:cytoplasm"/>
    <property type="evidence" value="ECO:0007669"/>
    <property type="project" value="GOC"/>
</dbReference>
<keyword evidence="3" id="KW-1185">Reference proteome</keyword>
<dbReference type="NCBIfam" id="TIGR01444">
    <property type="entry name" value="fkbM_fam"/>
    <property type="match status" value="1"/>
</dbReference>
<dbReference type="Pfam" id="PF05050">
    <property type="entry name" value="Methyltransf_21"/>
    <property type="match status" value="1"/>
</dbReference>
<dbReference type="GO" id="GO:0032259">
    <property type="term" value="P:methylation"/>
    <property type="evidence" value="ECO:0007669"/>
    <property type="project" value="UniProtKB-KW"/>
</dbReference>
<organism evidence="2 3">
    <name type="scientific">Rhizobium grahamii</name>
    <dbReference type="NCBI Taxonomy" id="1120045"/>
    <lineage>
        <taxon>Bacteria</taxon>
        <taxon>Pseudomonadati</taxon>
        <taxon>Pseudomonadota</taxon>
        <taxon>Alphaproteobacteria</taxon>
        <taxon>Hyphomicrobiales</taxon>
        <taxon>Rhizobiaceae</taxon>
        <taxon>Rhizobium/Agrobacterium group</taxon>
        <taxon>Rhizobium</taxon>
    </lineage>
</organism>
<dbReference type="OrthoDB" id="938855at2"/>
<dbReference type="PANTHER" id="PTHR34009:SF2">
    <property type="entry name" value="PROTEIN STAR"/>
    <property type="match status" value="1"/>
</dbReference>
<evidence type="ECO:0000313" key="2">
    <source>
        <dbReference type="EMBL" id="QFY62011.1"/>
    </source>
</evidence>
<dbReference type="KEGG" id="rgr:FZ934_17380"/>
<keyword evidence="2" id="KW-0489">Methyltransferase</keyword>
<name>A0A5Q0CDK7_9HYPH</name>
<dbReference type="AlphaFoldDB" id="A0A5Q0CDK7"/>
<evidence type="ECO:0000259" key="1">
    <source>
        <dbReference type="Pfam" id="PF05050"/>
    </source>
</evidence>
<reference evidence="2 3" key="1">
    <citation type="submission" date="2019-08" db="EMBL/GenBank/DDBJ databases">
        <title>Prosopis cineraria nodule microbiome.</title>
        <authorList>
            <person name="Ali R."/>
            <person name="Chaluvadi S.R."/>
            <person name="Wang X."/>
        </authorList>
    </citation>
    <scope>NUCLEOTIDE SEQUENCE [LARGE SCALE GENOMIC DNA]</scope>
    <source>
        <strain evidence="2 3">BG7</strain>
    </source>
</reference>
<dbReference type="InterPro" id="IPR029063">
    <property type="entry name" value="SAM-dependent_MTases_sf"/>
</dbReference>
<dbReference type="GO" id="GO:0006888">
    <property type="term" value="P:endoplasmic reticulum to Golgi vesicle-mediated transport"/>
    <property type="evidence" value="ECO:0007669"/>
    <property type="project" value="TreeGrafter"/>
</dbReference>
<feature type="domain" description="Methyltransferase FkbM" evidence="1">
    <location>
        <begin position="80"/>
        <end position="224"/>
    </location>
</feature>
<protein>
    <submittedName>
        <fullName evidence="2">FkbM family methyltransferase</fullName>
    </submittedName>
</protein>
<dbReference type="Proteomes" id="UP000326881">
    <property type="component" value="Chromosome"/>
</dbReference>
<proteinExistence type="predicted"/>
<gene>
    <name evidence="2" type="ORF">FZ934_17380</name>
</gene>
<dbReference type="SUPFAM" id="SSF53335">
    <property type="entry name" value="S-adenosyl-L-methionine-dependent methyltransferases"/>
    <property type="match status" value="1"/>
</dbReference>
<accession>A0A5Q0CDK7</accession>
<keyword evidence="2" id="KW-0808">Transferase</keyword>
<dbReference type="InterPro" id="IPR006342">
    <property type="entry name" value="FkbM_mtfrase"/>
</dbReference>
<dbReference type="PANTHER" id="PTHR34009">
    <property type="entry name" value="PROTEIN STAR"/>
    <property type="match status" value="1"/>
</dbReference>
<dbReference type="GO" id="GO:0008168">
    <property type="term" value="F:methyltransferase activity"/>
    <property type="evidence" value="ECO:0007669"/>
    <property type="project" value="UniProtKB-KW"/>
</dbReference>
<evidence type="ECO:0000313" key="3">
    <source>
        <dbReference type="Proteomes" id="UP000326881"/>
    </source>
</evidence>
<dbReference type="Gene3D" id="3.40.50.150">
    <property type="entry name" value="Vaccinia Virus protein VP39"/>
    <property type="match status" value="1"/>
</dbReference>
<dbReference type="GO" id="GO:0016197">
    <property type="term" value="P:endosomal transport"/>
    <property type="evidence" value="ECO:0007669"/>
    <property type="project" value="TreeGrafter"/>
</dbReference>
<dbReference type="EMBL" id="CP043498">
    <property type="protein sequence ID" value="QFY62011.1"/>
    <property type="molecule type" value="Genomic_DNA"/>
</dbReference>
<dbReference type="InterPro" id="IPR053202">
    <property type="entry name" value="EGF_Rcpt_Signaling_Reg"/>
</dbReference>
<sequence length="253" mass="27935">MTYHHKMRLHECCDGRVGMVSRNGIGGLFETAVGVRGIKIAKYLKLRAQMAMGRAPYTALNGLDKQLLSYLPSGGFFVEAGGNDGVDQSNTFYLEKCMGWEGILIEPFEPLSRLSSRFRSATAIAAALGSTEDEGKCLEMTFSDLMSSKVYERTASPKWGGLFGPNPTTFAAPIRTLSSILDEIEAPPVTLLSLDVEGFELRVLEGLNLVRHRPKFILIETTQPEAVLSHLGRGYKMEKQLSFHDYLIIDHAS</sequence>
<dbReference type="GO" id="GO:0005886">
    <property type="term" value="C:plasma membrane"/>
    <property type="evidence" value="ECO:0007669"/>
    <property type="project" value="TreeGrafter"/>
</dbReference>